<sequence length="319" mass="37426">MNESGWNVKWFNQAPVDYLGVIVYLARRSELYKLNMSLLSLRRYLRKPRPVVIFHDDDLNDIGIQLALAKTLRSDIPLGFEHIRFPAQTNIAHDHDRYPLGYHHMCQFFAIMLPHHPLLTNMFTYYWRLDSDSHLLGPPLVDDLFDYMNEKRLQYAFVMVEVDASEYVQGLWELFHQFLARLCLKPSMAVKKTQTSFFSGYSYSIFYNNFELSNASMWRDESSIAGWLRQVDEAKGIYSHRWGDAPIHTLAVTQFVERDRVVKISDLGYFHRREYVCADEVRSCVVPTHLEASANRPFPRGCHPVTNPLCQYYPEKRGK</sequence>
<evidence type="ECO:0000256" key="2">
    <source>
        <dbReference type="ARBA" id="ARBA00022679"/>
    </source>
</evidence>
<dbReference type="InterPro" id="IPR029044">
    <property type="entry name" value="Nucleotide-diphossugar_trans"/>
</dbReference>
<organism evidence="3 4">
    <name type="scientific">Rotaria sordida</name>
    <dbReference type="NCBI Taxonomy" id="392033"/>
    <lineage>
        <taxon>Eukaryota</taxon>
        <taxon>Metazoa</taxon>
        <taxon>Spiralia</taxon>
        <taxon>Gnathifera</taxon>
        <taxon>Rotifera</taxon>
        <taxon>Eurotatoria</taxon>
        <taxon>Bdelloidea</taxon>
        <taxon>Philodinida</taxon>
        <taxon>Philodinidae</taxon>
        <taxon>Rotaria</taxon>
    </lineage>
</organism>
<dbReference type="PANTHER" id="PTHR31121:SF6">
    <property type="entry name" value="ALPHA-1,2 MANNOSYLTRANSFERASE KTR1"/>
    <property type="match status" value="1"/>
</dbReference>
<keyword evidence="2" id="KW-0808">Transferase</keyword>
<reference evidence="3" key="1">
    <citation type="submission" date="2021-02" db="EMBL/GenBank/DDBJ databases">
        <authorList>
            <person name="Nowell W R."/>
        </authorList>
    </citation>
    <scope>NUCLEOTIDE SEQUENCE</scope>
</reference>
<accession>A0A815D6E7</accession>
<dbReference type="GO" id="GO:0000026">
    <property type="term" value="F:alpha-1,2-mannosyltransferase activity"/>
    <property type="evidence" value="ECO:0007669"/>
    <property type="project" value="TreeGrafter"/>
</dbReference>
<comment type="similarity">
    <text evidence="1">Belongs to the glycosyltransferase 15 family.</text>
</comment>
<dbReference type="InterPro" id="IPR002685">
    <property type="entry name" value="Glyco_trans_15"/>
</dbReference>
<evidence type="ECO:0000256" key="1">
    <source>
        <dbReference type="ARBA" id="ARBA00007677"/>
    </source>
</evidence>
<dbReference type="SUPFAM" id="SSF53448">
    <property type="entry name" value="Nucleotide-diphospho-sugar transferases"/>
    <property type="match status" value="1"/>
</dbReference>
<evidence type="ECO:0000313" key="4">
    <source>
        <dbReference type="Proteomes" id="UP000663864"/>
    </source>
</evidence>
<name>A0A815D6E7_9BILA</name>
<dbReference type="GO" id="GO:0000032">
    <property type="term" value="P:cell wall mannoprotein biosynthetic process"/>
    <property type="evidence" value="ECO:0007669"/>
    <property type="project" value="TreeGrafter"/>
</dbReference>
<dbReference type="GO" id="GO:0006487">
    <property type="term" value="P:protein N-linked glycosylation"/>
    <property type="evidence" value="ECO:0007669"/>
    <property type="project" value="TreeGrafter"/>
</dbReference>
<dbReference type="GO" id="GO:0005794">
    <property type="term" value="C:Golgi apparatus"/>
    <property type="evidence" value="ECO:0007669"/>
    <property type="project" value="TreeGrafter"/>
</dbReference>
<dbReference type="GO" id="GO:0016020">
    <property type="term" value="C:membrane"/>
    <property type="evidence" value="ECO:0007669"/>
    <property type="project" value="InterPro"/>
</dbReference>
<protein>
    <submittedName>
        <fullName evidence="3">Uncharacterized protein</fullName>
    </submittedName>
</protein>
<comment type="caution">
    <text evidence="3">The sequence shown here is derived from an EMBL/GenBank/DDBJ whole genome shotgun (WGS) entry which is preliminary data.</text>
</comment>
<dbReference type="EMBL" id="CAJNOT010002154">
    <property type="protein sequence ID" value="CAF1289414.1"/>
    <property type="molecule type" value="Genomic_DNA"/>
</dbReference>
<proteinExistence type="inferred from homology"/>
<gene>
    <name evidence="3" type="ORF">ZHD862_LOCUS27367</name>
</gene>
<dbReference type="AlphaFoldDB" id="A0A815D6E7"/>
<dbReference type="Gene3D" id="3.90.550.10">
    <property type="entry name" value="Spore Coat Polysaccharide Biosynthesis Protein SpsA, Chain A"/>
    <property type="match status" value="1"/>
</dbReference>
<dbReference type="Pfam" id="PF01793">
    <property type="entry name" value="Glyco_transf_15"/>
    <property type="match status" value="1"/>
</dbReference>
<dbReference type="PANTHER" id="PTHR31121">
    <property type="entry name" value="ALPHA-1,2 MANNOSYLTRANSFERASE KTR1"/>
    <property type="match status" value="1"/>
</dbReference>
<dbReference type="Proteomes" id="UP000663864">
    <property type="component" value="Unassembled WGS sequence"/>
</dbReference>
<evidence type="ECO:0000313" key="3">
    <source>
        <dbReference type="EMBL" id="CAF1289414.1"/>
    </source>
</evidence>